<comment type="caution">
    <text evidence="2">The sequence shown here is derived from an EMBL/GenBank/DDBJ whole genome shotgun (WGS) entry which is preliminary data.</text>
</comment>
<evidence type="ECO:0000313" key="2">
    <source>
        <dbReference type="EMBL" id="MFC5721049.1"/>
    </source>
</evidence>
<dbReference type="EMBL" id="JBHSPB010000006">
    <property type="protein sequence ID" value="MFC5721049.1"/>
    <property type="molecule type" value="Genomic_DNA"/>
</dbReference>
<evidence type="ECO:0000259" key="1">
    <source>
        <dbReference type="Pfam" id="PF01820"/>
    </source>
</evidence>
<gene>
    <name evidence="2" type="ORF">ACFP1Z_12810</name>
</gene>
<accession>A0ABW0YWU0</accession>
<dbReference type="Proteomes" id="UP001596083">
    <property type="component" value="Unassembled WGS sequence"/>
</dbReference>
<proteinExistence type="predicted"/>
<protein>
    <recommendedName>
        <fullName evidence="1">D-alanine--D-alanine ligase N-terminal domain-containing protein</fullName>
    </recommendedName>
</protein>
<dbReference type="Pfam" id="PF01820">
    <property type="entry name" value="Dala_Dala_lig_N"/>
    <property type="match status" value="1"/>
</dbReference>
<dbReference type="RefSeq" id="WP_390316259.1">
    <property type="nucleotide sequence ID" value="NZ_JBHSPB010000006.1"/>
</dbReference>
<dbReference type="SUPFAM" id="SSF52440">
    <property type="entry name" value="PreATP-grasp domain"/>
    <property type="match status" value="1"/>
</dbReference>
<dbReference type="InterPro" id="IPR011127">
    <property type="entry name" value="Dala_Dala_lig_N"/>
</dbReference>
<keyword evidence="3" id="KW-1185">Reference proteome</keyword>
<reference evidence="3" key="1">
    <citation type="journal article" date="2019" name="Int. J. Syst. Evol. Microbiol.">
        <title>The Global Catalogue of Microorganisms (GCM) 10K type strain sequencing project: providing services to taxonomists for standard genome sequencing and annotation.</title>
        <authorList>
            <consortium name="The Broad Institute Genomics Platform"/>
            <consortium name="The Broad Institute Genome Sequencing Center for Infectious Disease"/>
            <person name="Wu L."/>
            <person name="Ma J."/>
        </authorList>
    </citation>
    <scope>NUCLEOTIDE SEQUENCE [LARGE SCALE GENOMIC DNA]</scope>
    <source>
        <strain evidence="3">CGMCC 4.7304</strain>
    </source>
</reference>
<dbReference type="Gene3D" id="3.40.50.20">
    <property type="match status" value="1"/>
</dbReference>
<feature type="domain" description="D-alanine--D-alanine ligase N-terminal" evidence="1">
    <location>
        <begin position="18"/>
        <end position="115"/>
    </location>
</feature>
<evidence type="ECO:0000313" key="3">
    <source>
        <dbReference type="Proteomes" id="UP001596083"/>
    </source>
</evidence>
<dbReference type="InterPro" id="IPR016185">
    <property type="entry name" value="PreATP-grasp_dom_sf"/>
</dbReference>
<name>A0ABW0YWU0_9ACTN</name>
<organism evidence="2 3">
    <name type="scientific">Streptomyces gamaensis</name>
    <dbReference type="NCBI Taxonomy" id="1763542"/>
    <lineage>
        <taxon>Bacteria</taxon>
        <taxon>Bacillati</taxon>
        <taxon>Actinomycetota</taxon>
        <taxon>Actinomycetes</taxon>
        <taxon>Kitasatosporales</taxon>
        <taxon>Streptomycetaceae</taxon>
        <taxon>Streptomyces</taxon>
    </lineage>
</organism>
<sequence length="142" mass="15196">MSPVRQEQQRADDTRIRAVVVFGGRDPDHDKLCASAASVIAGLDPRRYAVQIVRVTQDGEWVAGPDDLTDGVRQGGPLDAEALCRLTPSTGAGPLGCLERVLPLLSGVDVVFPLLQQRSAQFTTVIHGLRAARHAPAPGRVR</sequence>